<dbReference type="EMBL" id="ABVL01000002">
    <property type="protein sequence ID" value="EDY21571.1"/>
    <property type="molecule type" value="Genomic_DNA"/>
</dbReference>
<protein>
    <recommendedName>
        <fullName evidence="3">PEP-CTERM protein-sorting domain-containing protein</fullName>
    </recommendedName>
</protein>
<evidence type="ECO:0000313" key="1">
    <source>
        <dbReference type="EMBL" id="EDY21571.1"/>
    </source>
</evidence>
<comment type="caution">
    <text evidence="1">The sequence shown here is derived from an EMBL/GenBank/DDBJ whole genome shotgun (WGS) entry which is preliminary data.</text>
</comment>
<dbReference type="InterPro" id="IPR013424">
    <property type="entry name" value="Ice-binding_C"/>
</dbReference>
<keyword evidence="2" id="KW-1185">Reference proteome</keyword>
<evidence type="ECO:0000313" key="2">
    <source>
        <dbReference type="Proteomes" id="UP000005824"/>
    </source>
</evidence>
<dbReference type="Proteomes" id="UP000005824">
    <property type="component" value="Unassembled WGS sequence"/>
</dbReference>
<dbReference type="STRING" id="497964.CfE428DRAFT_0816"/>
<dbReference type="NCBIfam" id="TIGR02595">
    <property type="entry name" value="PEP_CTERM"/>
    <property type="match status" value="1"/>
</dbReference>
<dbReference type="AlphaFoldDB" id="B4CVX9"/>
<dbReference type="InParanoid" id="B4CVX9"/>
<reference evidence="1 2" key="1">
    <citation type="journal article" date="2011" name="J. Bacteriol.">
        <title>Genome sequence of Chthoniobacter flavus Ellin428, an aerobic heterotrophic soil bacterium.</title>
        <authorList>
            <person name="Kant R."/>
            <person name="van Passel M.W."/>
            <person name="Palva A."/>
            <person name="Lucas S."/>
            <person name="Lapidus A."/>
            <person name="Glavina Del Rio T."/>
            <person name="Dalin E."/>
            <person name="Tice H."/>
            <person name="Bruce D."/>
            <person name="Goodwin L."/>
            <person name="Pitluck S."/>
            <person name="Larimer F.W."/>
            <person name="Land M.L."/>
            <person name="Hauser L."/>
            <person name="Sangwan P."/>
            <person name="de Vos W.M."/>
            <person name="Janssen P.H."/>
            <person name="Smidt H."/>
        </authorList>
    </citation>
    <scope>NUCLEOTIDE SEQUENCE [LARGE SCALE GENOMIC DNA]</scope>
    <source>
        <strain evidence="1 2">Ellin428</strain>
    </source>
</reference>
<gene>
    <name evidence="1" type="ORF">CfE428DRAFT_0816</name>
</gene>
<accession>B4CVX9</accession>
<evidence type="ECO:0008006" key="3">
    <source>
        <dbReference type="Google" id="ProtNLM"/>
    </source>
</evidence>
<sequence length="283" mass="29342" precursor="true">MRHVQNYLRWPSSTATYPAPSRPRVGFDMPFAIFRSPRLPVFASALLFATIGSAHAGTVLSIDLGTAAQSPFTLWNVGGDGTGMRSTTFSISDLVSVPGGTLTAEIGGGSDATNIANDTGAINTRPRANAPANNGSFTQSNLLTDRVVTTAGAGTGLFLQLSGFAPDTTFSIQVWGYDTQTAPSFGAKPGNFSLYDRTNGADTLLGSFTSVAGSLPTDNNSFSVTGNVTSDANGVIMVESLSNIDGSGIMNGFVVSTVPEPMSAFLLLGGLGIVTLRRRRTAL</sequence>
<organism evidence="1 2">
    <name type="scientific">Chthoniobacter flavus Ellin428</name>
    <dbReference type="NCBI Taxonomy" id="497964"/>
    <lineage>
        <taxon>Bacteria</taxon>
        <taxon>Pseudomonadati</taxon>
        <taxon>Verrucomicrobiota</taxon>
        <taxon>Spartobacteria</taxon>
        <taxon>Chthoniobacterales</taxon>
        <taxon>Chthoniobacteraceae</taxon>
        <taxon>Chthoniobacter</taxon>
    </lineage>
</organism>
<proteinExistence type="predicted"/>
<name>B4CVX9_9BACT</name>